<dbReference type="SUPFAM" id="SSF55874">
    <property type="entry name" value="ATPase domain of HSP90 chaperone/DNA topoisomerase II/histidine kinase"/>
    <property type="match status" value="1"/>
</dbReference>
<feature type="domain" description="Signal transduction histidine kinase internal region" evidence="2">
    <location>
        <begin position="189"/>
        <end position="267"/>
    </location>
</feature>
<sequence>MVSFLKKYRAFGIGIILMIILRVLLEYFGVISVNPSHFLENAVLFSFWAFVISITIYKFSYLKERKDIVFKVLGLIVLVFVTLLYDSFVRIPDNPITFILVTTFWIGLVYLVLPQFFKKYRYLIIGVYILILAYFTFVRLGSESFEAYVSDSKERVLLLLVIPVPLFAMLWFYEQWIWLKSIKEGKAKAELELLKTQINPHFFFNTLNNLYSLTIKQSEEAPKVVLKLSDMMRYTIYEGKKETVSLKDEIEYLHNYIDLHKIRYKKKVDIQFTHNIRGNEQIAPLLFIILLENAIKHGLETLSENAFVHIELLSDEDQISFTISNNFERTETPEKPGIGLENLKRRLELIYPKKHTLSIEEAGNVFKAKLNIVGN</sequence>
<evidence type="ECO:0000259" key="2">
    <source>
        <dbReference type="Pfam" id="PF06580"/>
    </source>
</evidence>
<feature type="transmembrane region" description="Helical" evidence="1">
    <location>
        <begin position="120"/>
        <end position="137"/>
    </location>
</feature>
<gene>
    <name evidence="3" type="ORF">LV85_01316</name>
</gene>
<organism evidence="3 4">
    <name type="scientific">Algoriphagus chordae</name>
    <dbReference type="NCBI Taxonomy" id="237019"/>
    <lineage>
        <taxon>Bacteria</taxon>
        <taxon>Pseudomonadati</taxon>
        <taxon>Bacteroidota</taxon>
        <taxon>Cytophagia</taxon>
        <taxon>Cytophagales</taxon>
        <taxon>Cyclobacteriaceae</taxon>
        <taxon>Algoriphagus</taxon>
    </lineage>
</organism>
<dbReference type="PANTHER" id="PTHR34220">
    <property type="entry name" value="SENSOR HISTIDINE KINASE YPDA"/>
    <property type="match status" value="1"/>
</dbReference>
<evidence type="ECO:0000313" key="3">
    <source>
        <dbReference type="EMBL" id="PZX54975.1"/>
    </source>
</evidence>
<keyword evidence="1" id="KW-0812">Transmembrane</keyword>
<dbReference type="Pfam" id="PF06580">
    <property type="entry name" value="His_kinase"/>
    <property type="match status" value="1"/>
</dbReference>
<proteinExistence type="predicted"/>
<feature type="transmembrane region" description="Helical" evidence="1">
    <location>
        <begin position="68"/>
        <end position="89"/>
    </location>
</feature>
<keyword evidence="1" id="KW-0472">Membrane</keyword>
<feature type="transmembrane region" description="Helical" evidence="1">
    <location>
        <begin position="95"/>
        <end position="113"/>
    </location>
</feature>
<dbReference type="OrthoDB" id="9792992at2"/>
<dbReference type="InterPro" id="IPR036890">
    <property type="entry name" value="HATPase_C_sf"/>
</dbReference>
<feature type="transmembrane region" description="Helical" evidence="1">
    <location>
        <begin position="157"/>
        <end position="173"/>
    </location>
</feature>
<evidence type="ECO:0000256" key="1">
    <source>
        <dbReference type="SAM" id="Phobius"/>
    </source>
</evidence>
<name>A0A2W7RVK6_9BACT</name>
<comment type="caution">
    <text evidence="3">The sequence shown here is derived from an EMBL/GenBank/DDBJ whole genome shotgun (WGS) entry which is preliminary data.</text>
</comment>
<accession>A0A2W7RVK6</accession>
<dbReference type="Proteomes" id="UP000248882">
    <property type="component" value="Unassembled WGS sequence"/>
</dbReference>
<dbReference type="RefSeq" id="WP_111317380.1">
    <property type="nucleotide sequence ID" value="NZ_QKZT01000004.1"/>
</dbReference>
<dbReference type="Gene3D" id="3.30.565.10">
    <property type="entry name" value="Histidine kinase-like ATPase, C-terminal domain"/>
    <property type="match status" value="1"/>
</dbReference>
<feature type="transmembrane region" description="Helical" evidence="1">
    <location>
        <begin position="42"/>
        <end position="61"/>
    </location>
</feature>
<dbReference type="InterPro" id="IPR050640">
    <property type="entry name" value="Bact_2-comp_sensor_kinase"/>
</dbReference>
<feature type="transmembrane region" description="Helical" evidence="1">
    <location>
        <begin position="12"/>
        <end position="30"/>
    </location>
</feature>
<keyword evidence="1" id="KW-1133">Transmembrane helix</keyword>
<reference evidence="3 4" key="1">
    <citation type="submission" date="2018-06" db="EMBL/GenBank/DDBJ databases">
        <title>Genomic Encyclopedia of Archaeal and Bacterial Type Strains, Phase II (KMG-II): from individual species to whole genera.</title>
        <authorList>
            <person name="Goeker M."/>
        </authorList>
    </citation>
    <scope>NUCLEOTIDE SEQUENCE [LARGE SCALE GENOMIC DNA]</scope>
    <source>
        <strain evidence="3 4">DSM 19830</strain>
    </source>
</reference>
<dbReference type="AlphaFoldDB" id="A0A2W7RVK6"/>
<dbReference type="PANTHER" id="PTHR34220:SF7">
    <property type="entry name" value="SENSOR HISTIDINE KINASE YPDA"/>
    <property type="match status" value="1"/>
</dbReference>
<evidence type="ECO:0000313" key="4">
    <source>
        <dbReference type="Proteomes" id="UP000248882"/>
    </source>
</evidence>
<dbReference type="GO" id="GO:0000155">
    <property type="term" value="F:phosphorelay sensor kinase activity"/>
    <property type="evidence" value="ECO:0007669"/>
    <property type="project" value="InterPro"/>
</dbReference>
<dbReference type="GO" id="GO:0016020">
    <property type="term" value="C:membrane"/>
    <property type="evidence" value="ECO:0007669"/>
    <property type="project" value="InterPro"/>
</dbReference>
<dbReference type="InterPro" id="IPR010559">
    <property type="entry name" value="Sig_transdc_His_kin_internal"/>
</dbReference>
<protein>
    <submittedName>
        <fullName evidence="3">GHKL domain-containing protein</fullName>
    </submittedName>
</protein>
<dbReference type="EMBL" id="QKZT01000004">
    <property type="protein sequence ID" value="PZX54975.1"/>
    <property type="molecule type" value="Genomic_DNA"/>
</dbReference>
<keyword evidence="4" id="KW-1185">Reference proteome</keyword>